<organism evidence="2">
    <name type="scientific">marine sediment metagenome</name>
    <dbReference type="NCBI Taxonomy" id="412755"/>
    <lineage>
        <taxon>unclassified sequences</taxon>
        <taxon>metagenomes</taxon>
        <taxon>ecological metagenomes</taxon>
    </lineage>
</organism>
<dbReference type="SUPFAM" id="SSF49265">
    <property type="entry name" value="Fibronectin type III"/>
    <property type="match status" value="1"/>
</dbReference>
<evidence type="ECO:0000313" key="2">
    <source>
        <dbReference type="EMBL" id="KKL08240.1"/>
    </source>
</evidence>
<name>A0A0F9AFR7_9ZZZZ</name>
<dbReference type="Gene3D" id="2.60.40.10">
    <property type="entry name" value="Immunoglobulins"/>
    <property type="match status" value="2"/>
</dbReference>
<dbReference type="CDD" id="cd00063">
    <property type="entry name" value="FN3"/>
    <property type="match status" value="1"/>
</dbReference>
<proteinExistence type="predicted"/>
<dbReference type="PROSITE" id="PS50853">
    <property type="entry name" value="FN3"/>
    <property type="match status" value="2"/>
</dbReference>
<sequence length="439" mass="46194">MLNRSRLLMAAFLSLALLTSLTLPALAQPYQDDIYTYSDAAHTLPQTTFGDGETVYVMVTDNNTTGKTGLSINVSNDQEANAISVGVIEGPAKQYRGNFIITSGADGVETLHMESGQTATISANLEGSGDDATKKITADYGIVQFLDIIWTYSDPNYTVEATEFGDGDIVYVKVSDSQTSGGMNSISVKNDQIGNSISVLIGDSQGDGFYLGNFKVYSQGNDDPNDRLTLFSGQSATITANLADDAAAGTWTIYAAYTAPPPTSLTATALAGGSIQLDWILSSPEGNVASYRVFRAIVSKGQDYASPIATVPAGTSTYTDGATTDGLTYYYVVRAVSKTGTMEENTNEAIATADATPPPSPSNLTAAPISGDGVQLAWTASSPETDVFQYNIYRSTSSGAQDFSSPTYTVSVGITSYTDSSATPGQAYYYVVRAQDVVG</sequence>
<gene>
    <name evidence="2" type="ORF">LCGC14_2577840</name>
</gene>
<dbReference type="SMART" id="SM00060">
    <property type="entry name" value="FN3"/>
    <property type="match status" value="2"/>
</dbReference>
<reference evidence="2" key="1">
    <citation type="journal article" date="2015" name="Nature">
        <title>Complex archaea that bridge the gap between prokaryotes and eukaryotes.</title>
        <authorList>
            <person name="Spang A."/>
            <person name="Saw J.H."/>
            <person name="Jorgensen S.L."/>
            <person name="Zaremba-Niedzwiedzka K."/>
            <person name="Martijn J."/>
            <person name="Lind A.E."/>
            <person name="van Eijk R."/>
            <person name="Schleper C."/>
            <person name="Guy L."/>
            <person name="Ettema T.J."/>
        </authorList>
    </citation>
    <scope>NUCLEOTIDE SEQUENCE</scope>
</reference>
<protein>
    <recommendedName>
        <fullName evidence="1">Fibronectin type-III domain-containing protein</fullName>
    </recommendedName>
</protein>
<dbReference type="AlphaFoldDB" id="A0A0F9AFR7"/>
<dbReference type="InterPro" id="IPR036116">
    <property type="entry name" value="FN3_sf"/>
</dbReference>
<dbReference type="InterPro" id="IPR003961">
    <property type="entry name" value="FN3_dom"/>
</dbReference>
<feature type="domain" description="Fibronectin type-III" evidence="1">
    <location>
        <begin position="360"/>
        <end position="439"/>
    </location>
</feature>
<feature type="non-terminal residue" evidence="2">
    <location>
        <position position="439"/>
    </location>
</feature>
<dbReference type="EMBL" id="LAZR01042958">
    <property type="protein sequence ID" value="KKL08240.1"/>
    <property type="molecule type" value="Genomic_DNA"/>
</dbReference>
<feature type="domain" description="Fibronectin type-III" evidence="1">
    <location>
        <begin position="261"/>
        <end position="359"/>
    </location>
</feature>
<comment type="caution">
    <text evidence="2">The sequence shown here is derived from an EMBL/GenBank/DDBJ whole genome shotgun (WGS) entry which is preliminary data.</text>
</comment>
<evidence type="ECO:0000259" key="1">
    <source>
        <dbReference type="PROSITE" id="PS50853"/>
    </source>
</evidence>
<accession>A0A0F9AFR7</accession>
<dbReference type="InterPro" id="IPR013783">
    <property type="entry name" value="Ig-like_fold"/>
</dbReference>